<dbReference type="InterPro" id="IPR023296">
    <property type="entry name" value="Glyco_hydro_beta-prop_sf"/>
</dbReference>
<dbReference type="AlphaFoldDB" id="A0A160N2S5"/>
<keyword evidence="3 6" id="KW-0378">Hydrolase</keyword>
<feature type="compositionally biased region" description="Basic and acidic residues" evidence="7">
    <location>
        <begin position="343"/>
        <end position="352"/>
    </location>
</feature>
<dbReference type="STRING" id="445710.ATSB10_27720"/>
<dbReference type="Pfam" id="PF04616">
    <property type="entry name" value="Glyco_hydro_43"/>
    <property type="match status" value="1"/>
</dbReference>
<dbReference type="Gene3D" id="2.115.10.20">
    <property type="entry name" value="Glycosyl hydrolase domain, family 43"/>
    <property type="match status" value="1"/>
</dbReference>
<dbReference type="EMBL" id="CP014841">
    <property type="protein sequence ID" value="AND70226.1"/>
    <property type="molecule type" value="Genomic_DNA"/>
</dbReference>
<sequence>MPHNLAARAALLAALATPAVAAGGTAPTFGNPLFAGGDPWVTRVDGVYYYSASNCGVADLCIKRSRSLSGLADAPWIGVWSHASDSDPNAHEVWAPELHHLDGRWYIYYAADDGSNEHHRLYVLVANSPEGPYRPAATGRPFGELLESTGHWAIDPDVFTAADGKRYLTWSCTDHDDSTFPQRICLAALRDPAHVSSRTVALSAPTEPWETRGKPIQEGPVGYTRDGHSYITYSASASWIPDDYAVGLLSLQPGRSPLSAASWTKSGPIFDRHGTVYGPGSVVFVPSPDGTQWWNFYHAIERLDCDPAYHCRDIRMQPMHFQADGAPVLGVPVDAETTLPRPSGDDPHRHEH</sequence>
<feature type="chain" id="PRO_5007817673" evidence="8">
    <location>
        <begin position="22"/>
        <end position="352"/>
    </location>
</feature>
<dbReference type="RefSeq" id="WP_063673293.1">
    <property type="nucleotide sequence ID" value="NZ_CP014841.1"/>
</dbReference>
<evidence type="ECO:0000256" key="4">
    <source>
        <dbReference type="ARBA" id="ARBA00023295"/>
    </source>
</evidence>
<feature type="region of interest" description="Disordered" evidence="7">
    <location>
        <begin position="333"/>
        <end position="352"/>
    </location>
</feature>
<comment type="similarity">
    <text evidence="1 6">Belongs to the glycosyl hydrolase 43 family.</text>
</comment>
<evidence type="ECO:0000256" key="8">
    <source>
        <dbReference type="SAM" id="SignalP"/>
    </source>
</evidence>
<dbReference type="OrthoDB" id="9801455at2"/>
<dbReference type="InterPro" id="IPR006710">
    <property type="entry name" value="Glyco_hydro_43"/>
</dbReference>
<proteinExistence type="inferred from homology"/>
<reference evidence="9 10" key="1">
    <citation type="submission" date="2016-02" db="EMBL/GenBank/DDBJ databases">
        <title>Complete genome sequencing and analysis of ATSB10, Dyella thiooxydans isolated from rhizosphere soil of sunflower (Helianthus annuus L.).</title>
        <authorList>
            <person name="Lee Y."/>
            <person name="Hwangbo K."/>
            <person name="Chung H."/>
            <person name="Yoo J."/>
            <person name="Kim K.Y."/>
            <person name="Sa T.M."/>
            <person name="Um Y."/>
            <person name="Madhaiyan M."/>
        </authorList>
    </citation>
    <scope>NUCLEOTIDE SEQUENCE [LARGE SCALE GENOMIC DNA]</scope>
    <source>
        <strain evidence="9 10">ATSB10</strain>
    </source>
</reference>
<feature type="site" description="Important for catalytic activity, responsible for pKa modulation of the active site Glu and correct orientation of both the proton donor and substrate" evidence="5">
    <location>
        <position position="155"/>
    </location>
</feature>
<dbReference type="KEGG" id="dtx:ATSB10_27720"/>
<keyword evidence="10" id="KW-1185">Reference proteome</keyword>
<keyword evidence="2 8" id="KW-0732">Signal</keyword>
<dbReference type="GO" id="GO:0005975">
    <property type="term" value="P:carbohydrate metabolic process"/>
    <property type="evidence" value="ECO:0007669"/>
    <property type="project" value="InterPro"/>
</dbReference>
<dbReference type="GO" id="GO:0004553">
    <property type="term" value="F:hydrolase activity, hydrolyzing O-glycosyl compounds"/>
    <property type="evidence" value="ECO:0007669"/>
    <property type="project" value="InterPro"/>
</dbReference>
<dbReference type="CDD" id="cd18820">
    <property type="entry name" value="GH43_LbAraf43-like"/>
    <property type="match status" value="1"/>
</dbReference>
<evidence type="ECO:0000313" key="10">
    <source>
        <dbReference type="Proteomes" id="UP000077255"/>
    </source>
</evidence>
<keyword evidence="4 6" id="KW-0326">Glycosidase</keyword>
<evidence type="ECO:0000256" key="7">
    <source>
        <dbReference type="SAM" id="MobiDB-lite"/>
    </source>
</evidence>
<dbReference type="Proteomes" id="UP000077255">
    <property type="component" value="Chromosome"/>
</dbReference>
<organism evidence="9 10">
    <name type="scientific">Dyella thiooxydans</name>
    <dbReference type="NCBI Taxonomy" id="445710"/>
    <lineage>
        <taxon>Bacteria</taxon>
        <taxon>Pseudomonadati</taxon>
        <taxon>Pseudomonadota</taxon>
        <taxon>Gammaproteobacteria</taxon>
        <taxon>Lysobacterales</taxon>
        <taxon>Rhodanobacteraceae</taxon>
        <taxon>Dyella</taxon>
    </lineage>
</organism>
<name>A0A160N2S5_9GAMM</name>
<accession>A0A160N2S5</accession>
<dbReference type="PANTHER" id="PTHR43817">
    <property type="entry name" value="GLYCOSYL HYDROLASE"/>
    <property type="match status" value="1"/>
</dbReference>
<feature type="signal peptide" evidence="8">
    <location>
        <begin position="1"/>
        <end position="21"/>
    </location>
</feature>
<evidence type="ECO:0000256" key="5">
    <source>
        <dbReference type="PIRSR" id="PIRSR606710-2"/>
    </source>
</evidence>
<dbReference type="PANTHER" id="PTHR43817:SF1">
    <property type="entry name" value="HYDROLASE, FAMILY 43, PUTATIVE (AFU_ORTHOLOGUE AFUA_3G01660)-RELATED"/>
    <property type="match status" value="1"/>
</dbReference>
<dbReference type="SUPFAM" id="SSF75005">
    <property type="entry name" value="Arabinanase/levansucrase/invertase"/>
    <property type="match status" value="1"/>
</dbReference>
<evidence type="ECO:0000256" key="3">
    <source>
        <dbReference type="ARBA" id="ARBA00022801"/>
    </source>
</evidence>
<protein>
    <submittedName>
        <fullName evidence="9">Alpha-N-arabinofuranosidase</fullName>
    </submittedName>
</protein>
<evidence type="ECO:0000256" key="6">
    <source>
        <dbReference type="RuleBase" id="RU361187"/>
    </source>
</evidence>
<gene>
    <name evidence="9" type="ORF">ATSB10_27720</name>
</gene>
<evidence type="ECO:0000256" key="2">
    <source>
        <dbReference type="ARBA" id="ARBA00022729"/>
    </source>
</evidence>
<evidence type="ECO:0000256" key="1">
    <source>
        <dbReference type="ARBA" id="ARBA00009865"/>
    </source>
</evidence>
<evidence type="ECO:0000313" key="9">
    <source>
        <dbReference type="EMBL" id="AND70226.1"/>
    </source>
</evidence>
<dbReference type="PATRIC" id="fig|445710.3.peg.2767"/>